<keyword evidence="5 8" id="KW-0056">Arginine metabolism</keyword>
<evidence type="ECO:0000256" key="1">
    <source>
        <dbReference type="ARBA" id="ARBA00004496"/>
    </source>
</evidence>
<comment type="catalytic activity">
    <reaction evidence="7 8">
        <text>L-arginine + H2O = L-citrulline + NH4(+)</text>
        <dbReference type="Rhea" id="RHEA:19597"/>
        <dbReference type="ChEBI" id="CHEBI:15377"/>
        <dbReference type="ChEBI" id="CHEBI:28938"/>
        <dbReference type="ChEBI" id="CHEBI:32682"/>
        <dbReference type="ChEBI" id="CHEBI:57743"/>
        <dbReference type="EC" id="3.5.3.6"/>
    </reaction>
</comment>
<organism evidence="10 11">
    <name type="scientific">Paraburkholderia bryophila</name>
    <dbReference type="NCBI Taxonomy" id="420952"/>
    <lineage>
        <taxon>Bacteria</taxon>
        <taxon>Pseudomonadati</taxon>
        <taxon>Pseudomonadota</taxon>
        <taxon>Betaproteobacteria</taxon>
        <taxon>Burkholderiales</taxon>
        <taxon>Burkholderiaceae</taxon>
        <taxon>Paraburkholderia</taxon>
    </lineage>
</organism>
<dbReference type="NCBIfam" id="NF002381">
    <property type="entry name" value="PRK01388.1"/>
    <property type="match status" value="1"/>
</dbReference>
<evidence type="ECO:0000256" key="8">
    <source>
        <dbReference type="HAMAP-Rule" id="MF_00242"/>
    </source>
</evidence>
<dbReference type="PANTHER" id="PTHR47271">
    <property type="entry name" value="ARGININE DEIMINASE"/>
    <property type="match status" value="1"/>
</dbReference>
<dbReference type="PIRSF" id="PIRSF006356">
    <property type="entry name" value="Arg_deiminase"/>
    <property type="match status" value="1"/>
</dbReference>
<dbReference type="PRINTS" id="PR01466">
    <property type="entry name" value="ARGDEIMINASE"/>
</dbReference>
<name>A0A7Y9WFL7_9BURK</name>
<dbReference type="GO" id="GO:0016990">
    <property type="term" value="F:arginine deiminase activity"/>
    <property type="evidence" value="ECO:0007669"/>
    <property type="project" value="UniProtKB-UniRule"/>
</dbReference>
<protein>
    <recommendedName>
        <fullName evidence="8">Arginine deiminase</fullName>
        <shortName evidence="8">ADI</shortName>
        <ecNumber evidence="8">3.5.3.6</ecNumber>
    </recommendedName>
    <alternativeName>
        <fullName evidence="8">Arginine dihydrolase</fullName>
        <shortName evidence="8">AD</shortName>
    </alternativeName>
</protein>
<comment type="subcellular location">
    <subcellularLocation>
        <location evidence="1 8">Cytoplasm</location>
    </subcellularLocation>
</comment>
<dbReference type="GO" id="GO:0019546">
    <property type="term" value="P:L-arginine deiminase pathway"/>
    <property type="evidence" value="ECO:0007669"/>
    <property type="project" value="TreeGrafter"/>
</dbReference>
<comment type="pathway">
    <text evidence="2 8">Amino-acid degradation; L-arginine degradation via ADI pathway; carbamoyl phosphate from L-arginine: step 1/2.</text>
</comment>
<evidence type="ECO:0000256" key="2">
    <source>
        <dbReference type="ARBA" id="ARBA00005213"/>
    </source>
</evidence>
<dbReference type="EC" id="3.5.3.6" evidence="8"/>
<dbReference type="Gene3D" id="3.75.10.10">
    <property type="entry name" value="L-arginine/glycine Amidinotransferase, Chain A"/>
    <property type="match status" value="1"/>
</dbReference>
<feature type="active site" description="Amidino-cysteine intermediate" evidence="8 9">
    <location>
        <position position="395"/>
    </location>
</feature>
<comment type="caution">
    <text evidence="10">The sequence shown here is derived from an EMBL/GenBank/DDBJ whole genome shotgun (WGS) entry which is preliminary data.</text>
</comment>
<evidence type="ECO:0000256" key="9">
    <source>
        <dbReference type="PIRSR" id="PIRSR006356-1"/>
    </source>
</evidence>
<dbReference type="HAMAP" id="MF_00242">
    <property type="entry name" value="Arg_deiminase"/>
    <property type="match status" value="1"/>
</dbReference>
<keyword evidence="4 8" id="KW-0963">Cytoplasm</keyword>
<dbReference type="SUPFAM" id="SSF55909">
    <property type="entry name" value="Pentein"/>
    <property type="match status" value="1"/>
</dbReference>
<dbReference type="Gene3D" id="1.10.3930.10">
    <property type="entry name" value="Arginine deiminase"/>
    <property type="match status" value="1"/>
</dbReference>
<dbReference type="GO" id="GO:0005737">
    <property type="term" value="C:cytoplasm"/>
    <property type="evidence" value="ECO:0007669"/>
    <property type="project" value="UniProtKB-SubCell"/>
</dbReference>
<dbReference type="EMBL" id="JACCAU010000001">
    <property type="protein sequence ID" value="NYH19975.1"/>
    <property type="molecule type" value="Genomic_DNA"/>
</dbReference>
<dbReference type="PANTHER" id="PTHR47271:SF3">
    <property type="entry name" value="ARGININE DEIMINASE"/>
    <property type="match status" value="1"/>
</dbReference>
<evidence type="ECO:0000313" key="11">
    <source>
        <dbReference type="Proteomes" id="UP000572540"/>
    </source>
</evidence>
<dbReference type="Proteomes" id="UP000572540">
    <property type="component" value="Unassembled WGS sequence"/>
</dbReference>
<keyword evidence="6 8" id="KW-0378">Hydrolase</keyword>
<evidence type="ECO:0000256" key="6">
    <source>
        <dbReference type="ARBA" id="ARBA00022801"/>
    </source>
</evidence>
<proteinExistence type="inferred from homology"/>
<dbReference type="UniPathway" id="UPA00254">
    <property type="reaction ID" value="UER00364"/>
</dbReference>
<evidence type="ECO:0000313" key="10">
    <source>
        <dbReference type="EMBL" id="NYH19975.1"/>
    </source>
</evidence>
<sequence length="405" mass="44466">MGFGVFSEVGTLRKVMVCKPGLAQARLTPLNCRELLFDDVLWVAQAKTDHYAFVSAMQDHGIDVVDTHDLLADILRDRQARDWVLDRKLSPGTVDAELSAQLRPWLDEMKPQELAMRLIGGIVRGELPFEPAGLLARCVDHAGFLLPPLPNALFTRDNSCWINDGAVLGSMYWPARRQETLLSAAIYRFHPLFNDGARIWWGDPDVDHGGATLEGGDVMPLSRDVVLIGMGERSSPQGVAQLARALFAHESVKHVIAAQLPSSRGAMHLDTVLTFCDRDLVTIFPQVVDRIRCTSLRPGERPGQLDVRAETAPFLDVVANAIGLKTLRTVATGGDEWEAEREQWDDGNNVIALAPGLVVAYNRNVYTNTLLRKAGVEVITIPSGELGRGRGGGHCMTCPLERDPV</sequence>
<evidence type="ECO:0000256" key="5">
    <source>
        <dbReference type="ARBA" id="ARBA00022503"/>
    </source>
</evidence>
<reference evidence="10 11" key="1">
    <citation type="submission" date="2020-07" db="EMBL/GenBank/DDBJ databases">
        <title>Exploring microbial biodiversity for novel pathways involved in the catabolism of aromatic compounds derived from lignin.</title>
        <authorList>
            <person name="Elkins J."/>
        </authorList>
    </citation>
    <scope>NUCLEOTIDE SEQUENCE [LARGE SCALE GENOMIC DNA]</scope>
    <source>
        <strain evidence="10 11">H2C3B</strain>
    </source>
</reference>
<accession>A0A7Y9WFL7</accession>
<gene>
    <name evidence="8" type="primary">arcA</name>
    <name evidence="10" type="ORF">GGD41_007203</name>
</gene>
<evidence type="ECO:0000256" key="3">
    <source>
        <dbReference type="ARBA" id="ARBA00010206"/>
    </source>
</evidence>
<dbReference type="AlphaFoldDB" id="A0A7Y9WFL7"/>
<evidence type="ECO:0000256" key="7">
    <source>
        <dbReference type="ARBA" id="ARBA00049429"/>
    </source>
</evidence>
<dbReference type="Pfam" id="PF02274">
    <property type="entry name" value="ADI"/>
    <property type="match status" value="1"/>
</dbReference>
<evidence type="ECO:0000256" key="4">
    <source>
        <dbReference type="ARBA" id="ARBA00022490"/>
    </source>
</evidence>
<comment type="similarity">
    <text evidence="3 8">Belongs to the arginine deiminase family.</text>
</comment>
<dbReference type="InterPro" id="IPR003876">
    <property type="entry name" value="Arg_deiminase"/>
</dbReference>
<dbReference type="RefSeq" id="WP_179704535.1">
    <property type="nucleotide sequence ID" value="NZ_JACCAU010000001.1"/>
</dbReference>